<name>A0A139H490_9PEZI</name>
<accession>A0A139H490</accession>
<comment type="caution">
    <text evidence="2">The sequence shown here is derived from an EMBL/GenBank/DDBJ whole genome shotgun (WGS) entry which is preliminary data.</text>
</comment>
<sequence>MLHHPDNFTYASGYDEGLPHAVATTFQTPSGALISPMLFQGEQRPSRSADHLRSGPGIDANKAFHRYQIPLYSSLTATSARGQPHYTAQPAWQSPPPAFATSRKSDCNASRDFSSSVDPLAHPWTPAPMLTSAQRSPQPAKLTYTSSQAFQTPPRFLSSPALLQAHTKLVISLLNKPMPSPLNKLILASHTRSMATLPNKLMVRTHARLRTTMLNKLMLQPHTKRMTTLVNKLIPTLLNKPVTTLPNNLGLRPCDSLTTTLLLHETQTQDALMQNGAQTFQPRKDSLLSFLGLQLL</sequence>
<proteinExistence type="predicted"/>
<protein>
    <submittedName>
        <fullName evidence="2">Uncharacterized protein</fullName>
    </submittedName>
</protein>
<evidence type="ECO:0000313" key="2">
    <source>
        <dbReference type="EMBL" id="KXS97168.1"/>
    </source>
</evidence>
<dbReference type="Proteomes" id="UP000073492">
    <property type="component" value="Unassembled WGS sequence"/>
</dbReference>
<dbReference type="AlphaFoldDB" id="A0A139H490"/>
<evidence type="ECO:0000313" key="3">
    <source>
        <dbReference type="Proteomes" id="UP000073492"/>
    </source>
</evidence>
<reference evidence="2 3" key="1">
    <citation type="submission" date="2015-07" db="EMBL/GenBank/DDBJ databases">
        <title>Comparative genomics of the Sigatoka disease complex on banana suggests a link between parallel evolutionary changes in Pseudocercospora fijiensis and Pseudocercospora eumusae and increased virulence on the banana host.</title>
        <authorList>
            <person name="Chang T.-C."/>
            <person name="Salvucci A."/>
            <person name="Crous P.W."/>
            <person name="Stergiopoulos I."/>
        </authorList>
    </citation>
    <scope>NUCLEOTIDE SEQUENCE [LARGE SCALE GENOMIC DNA]</scope>
    <source>
        <strain evidence="2 3">CBS 116634</strain>
    </source>
</reference>
<gene>
    <name evidence="2" type="ORF">AC579_1148</name>
</gene>
<organism evidence="2 3">
    <name type="scientific">Pseudocercospora musae</name>
    <dbReference type="NCBI Taxonomy" id="113226"/>
    <lineage>
        <taxon>Eukaryota</taxon>
        <taxon>Fungi</taxon>
        <taxon>Dikarya</taxon>
        <taxon>Ascomycota</taxon>
        <taxon>Pezizomycotina</taxon>
        <taxon>Dothideomycetes</taxon>
        <taxon>Dothideomycetidae</taxon>
        <taxon>Mycosphaerellales</taxon>
        <taxon>Mycosphaerellaceae</taxon>
        <taxon>Pseudocercospora</taxon>
    </lineage>
</organism>
<dbReference type="OrthoDB" id="10610600at2759"/>
<evidence type="ECO:0000256" key="1">
    <source>
        <dbReference type="SAM" id="MobiDB-lite"/>
    </source>
</evidence>
<dbReference type="EMBL" id="LFZO01000798">
    <property type="protein sequence ID" value="KXS97168.1"/>
    <property type="molecule type" value="Genomic_DNA"/>
</dbReference>
<feature type="region of interest" description="Disordered" evidence="1">
    <location>
        <begin position="84"/>
        <end position="112"/>
    </location>
</feature>
<keyword evidence="3" id="KW-1185">Reference proteome</keyword>